<evidence type="ECO:0000313" key="4">
    <source>
        <dbReference type="Proteomes" id="UP000076078"/>
    </source>
</evidence>
<name>A0A151ZJL9_TIELA</name>
<dbReference type="Gene3D" id="1.20.1050.130">
    <property type="match status" value="1"/>
</dbReference>
<protein>
    <submittedName>
        <fullName evidence="3">Putative glutathione S-transferase</fullName>
    </submittedName>
</protein>
<evidence type="ECO:0000313" key="3">
    <source>
        <dbReference type="EMBL" id="KYQ94192.1"/>
    </source>
</evidence>
<dbReference type="EMBL" id="LODT01000022">
    <property type="protein sequence ID" value="KYQ94192.1"/>
    <property type="molecule type" value="Genomic_DNA"/>
</dbReference>
<dbReference type="OMA" id="KKSCVFG"/>
<dbReference type="SUPFAM" id="SSF52833">
    <property type="entry name" value="Thioredoxin-like"/>
    <property type="match status" value="1"/>
</dbReference>
<accession>A0A151ZJL9</accession>
<dbReference type="GO" id="GO:0004364">
    <property type="term" value="F:glutathione transferase activity"/>
    <property type="evidence" value="ECO:0007669"/>
    <property type="project" value="TreeGrafter"/>
</dbReference>
<dbReference type="GO" id="GO:0006749">
    <property type="term" value="P:glutathione metabolic process"/>
    <property type="evidence" value="ECO:0007669"/>
    <property type="project" value="TreeGrafter"/>
</dbReference>
<dbReference type="Proteomes" id="UP000076078">
    <property type="component" value="Unassembled WGS sequence"/>
</dbReference>
<dbReference type="SFLD" id="SFLDS00019">
    <property type="entry name" value="Glutathione_Transferase_(cytos"/>
    <property type="match status" value="1"/>
</dbReference>
<dbReference type="Pfam" id="PF14497">
    <property type="entry name" value="GST_C_3"/>
    <property type="match status" value="1"/>
</dbReference>
<dbReference type="Pfam" id="PF02798">
    <property type="entry name" value="GST_N"/>
    <property type="match status" value="1"/>
</dbReference>
<dbReference type="InterPro" id="IPR004046">
    <property type="entry name" value="GST_C"/>
</dbReference>
<dbReference type="InterPro" id="IPR050213">
    <property type="entry name" value="GST_superfamily"/>
</dbReference>
<reference evidence="3 4" key="1">
    <citation type="submission" date="2015-12" db="EMBL/GenBank/DDBJ databases">
        <title>Dictyostelia acquired genes for synthesis and detection of signals that induce cell-type specialization by lateral gene transfer from prokaryotes.</title>
        <authorList>
            <person name="Gloeckner G."/>
            <person name="Schaap P."/>
        </authorList>
    </citation>
    <scope>NUCLEOTIDE SEQUENCE [LARGE SCALE GENOMIC DNA]</scope>
    <source>
        <strain evidence="3 4">TK</strain>
    </source>
</reference>
<proteinExistence type="predicted"/>
<sequence length="197" mass="22194">MSTKPTLTYFGVRARGEFIRVLAHYLGVDFVDNRVASIDDELRSKTTFGQLPIYQDGSVTLAQTGAIARYIAEQHNFLGKTPVERAHVNEIVDSAFDIISSYFRSKGNAEESEKFKTAILPRFLNSYEKKLATNKHSAGGDDYTLADVFLFNIVDYVEFLGFAEVVKPFAKIQEHLTHFRSHANLSKYISSRPTTTV</sequence>
<comment type="caution">
    <text evidence="3">The sequence shown here is derived from an EMBL/GenBank/DDBJ whole genome shotgun (WGS) entry which is preliminary data.</text>
</comment>
<dbReference type="AlphaFoldDB" id="A0A151ZJL9"/>
<dbReference type="InterPro" id="IPR040079">
    <property type="entry name" value="Glutathione_S-Trfase"/>
</dbReference>
<dbReference type="CDD" id="cd03192">
    <property type="entry name" value="GST_C_Sigma_like"/>
    <property type="match status" value="1"/>
</dbReference>
<dbReference type="PANTHER" id="PTHR11571">
    <property type="entry name" value="GLUTATHIONE S-TRANSFERASE"/>
    <property type="match status" value="1"/>
</dbReference>
<dbReference type="PROSITE" id="PS50404">
    <property type="entry name" value="GST_NTER"/>
    <property type="match status" value="1"/>
</dbReference>
<evidence type="ECO:0000259" key="2">
    <source>
        <dbReference type="PROSITE" id="PS50405"/>
    </source>
</evidence>
<dbReference type="InterPro" id="IPR036282">
    <property type="entry name" value="Glutathione-S-Trfase_C_sf"/>
</dbReference>
<gene>
    <name evidence="3" type="ORF">DLAC_04485</name>
</gene>
<dbReference type="InterPro" id="IPR010987">
    <property type="entry name" value="Glutathione-S-Trfase_C-like"/>
</dbReference>
<dbReference type="InterPro" id="IPR004045">
    <property type="entry name" value="Glutathione_S-Trfase_N"/>
</dbReference>
<dbReference type="InParanoid" id="A0A151ZJL9"/>
<dbReference type="InterPro" id="IPR036249">
    <property type="entry name" value="Thioredoxin-like_sf"/>
</dbReference>
<keyword evidence="3" id="KW-0808">Transferase</keyword>
<dbReference type="FunCoup" id="A0A151ZJL9">
    <property type="interactions" value="62"/>
</dbReference>
<feature type="domain" description="GST C-terminal" evidence="2">
    <location>
        <begin position="81"/>
        <end position="197"/>
    </location>
</feature>
<dbReference type="CDD" id="cd03039">
    <property type="entry name" value="GST_N_Sigma_like"/>
    <property type="match status" value="1"/>
</dbReference>
<evidence type="ECO:0000259" key="1">
    <source>
        <dbReference type="PROSITE" id="PS50404"/>
    </source>
</evidence>
<dbReference type="OrthoDB" id="16574at2759"/>
<feature type="domain" description="GST N-terminal" evidence="1">
    <location>
        <begin position="3"/>
        <end position="79"/>
    </location>
</feature>
<dbReference type="SUPFAM" id="SSF47616">
    <property type="entry name" value="GST C-terminal domain-like"/>
    <property type="match status" value="1"/>
</dbReference>
<dbReference type="PANTHER" id="PTHR11571:SF150">
    <property type="entry name" value="GLUTATHIONE S-TRANSFERASE"/>
    <property type="match status" value="1"/>
</dbReference>
<dbReference type="STRING" id="361077.A0A151ZJL9"/>
<dbReference type="PROSITE" id="PS50405">
    <property type="entry name" value="GST_CTER"/>
    <property type="match status" value="1"/>
</dbReference>
<organism evidence="3 4">
    <name type="scientific">Tieghemostelium lacteum</name>
    <name type="common">Slime mold</name>
    <name type="synonym">Dictyostelium lacteum</name>
    <dbReference type="NCBI Taxonomy" id="361077"/>
    <lineage>
        <taxon>Eukaryota</taxon>
        <taxon>Amoebozoa</taxon>
        <taxon>Evosea</taxon>
        <taxon>Eumycetozoa</taxon>
        <taxon>Dictyostelia</taxon>
        <taxon>Dictyosteliales</taxon>
        <taxon>Raperosteliaceae</taxon>
        <taxon>Tieghemostelium</taxon>
    </lineage>
</organism>
<keyword evidence="4" id="KW-1185">Reference proteome</keyword>